<dbReference type="PRINTS" id="PR00125">
    <property type="entry name" value="ATPASEDELTA"/>
</dbReference>
<keyword evidence="7" id="KW-0139">CF(1)</keyword>
<comment type="similarity">
    <text evidence="7">Belongs to the ATPase delta chain family.</text>
</comment>
<dbReference type="HAMAP" id="MF_01416">
    <property type="entry name" value="ATP_synth_delta_bact"/>
    <property type="match status" value="1"/>
</dbReference>
<dbReference type="InterPro" id="IPR026015">
    <property type="entry name" value="ATP_synth_OSCP/delta_N_sf"/>
</dbReference>
<comment type="subcellular location">
    <subcellularLocation>
        <location evidence="7">Cell membrane</location>
        <topology evidence="7">Peripheral membrane protein</topology>
    </subcellularLocation>
    <subcellularLocation>
        <location evidence="1">Membrane</location>
    </subcellularLocation>
</comment>
<organism evidence="8 9">
    <name type="scientific">Pustulibacterium marinum</name>
    <dbReference type="NCBI Taxonomy" id="1224947"/>
    <lineage>
        <taxon>Bacteria</taxon>
        <taxon>Pseudomonadati</taxon>
        <taxon>Bacteroidota</taxon>
        <taxon>Flavobacteriia</taxon>
        <taxon>Flavobacteriales</taxon>
        <taxon>Flavobacteriaceae</taxon>
        <taxon>Pustulibacterium</taxon>
    </lineage>
</organism>
<dbReference type="Pfam" id="PF00213">
    <property type="entry name" value="OSCP"/>
    <property type="match status" value="1"/>
</dbReference>
<evidence type="ECO:0000256" key="1">
    <source>
        <dbReference type="ARBA" id="ARBA00004370"/>
    </source>
</evidence>
<accession>A0A1I7EU44</accession>
<dbReference type="AlphaFoldDB" id="A0A1I7EU44"/>
<keyword evidence="7" id="KW-1003">Cell membrane</keyword>
<evidence type="ECO:0000256" key="3">
    <source>
        <dbReference type="ARBA" id="ARBA00022781"/>
    </source>
</evidence>
<dbReference type="GO" id="GO:0045259">
    <property type="term" value="C:proton-transporting ATP synthase complex"/>
    <property type="evidence" value="ECO:0007669"/>
    <property type="project" value="UniProtKB-KW"/>
</dbReference>
<evidence type="ECO:0000256" key="5">
    <source>
        <dbReference type="ARBA" id="ARBA00023136"/>
    </source>
</evidence>
<dbReference type="STRING" id="1224947.SAMN05216480_101158"/>
<dbReference type="GO" id="GO:0046933">
    <property type="term" value="F:proton-transporting ATP synthase activity, rotational mechanism"/>
    <property type="evidence" value="ECO:0007669"/>
    <property type="project" value="UniProtKB-UniRule"/>
</dbReference>
<dbReference type="PROSITE" id="PS00389">
    <property type="entry name" value="ATPASE_DELTA"/>
    <property type="match status" value="1"/>
</dbReference>
<protein>
    <recommendedName>
        <fullName evidence="7">ATP synthase subunit delta</fullName>
    </recommendedName>
    <alternativeName>
        <fullName evidence="7">ATP synthase F(1) sector subunit delta</fullName>
    </alternativeName>
    <alternativeName>
        <fullName evidence="7">F-type ATPase subunit delta</fullName>
        <shortName evidence="7">F-ATPase subunit delta</shortName>
    </alternativeName>
</protein>
<evidence type="ECO:0000256" key="2">
    <source>
        <dbReference type="ARBA" id="ARBA00022448"/>
    </source>
</evidence>
<evidence type="ECO:0000313" key="8">
    <source>
        <dbReference type="EMBL" id="SFU27408.1"/>
    </source>
</evidence>
<evidence type="ECO:0000256" key="6">
    <source>
        <dbReference type="ARBA" id="ARBA00023310"/>
    </source>
</evidence>
<dbReference type="PANTHER" id="PTHR11910">
    <property type="entry name" value="ATP SYNTHASE DELTA CHAIN"/>
    <property type="match status" value="1"/>
</dbReference>
<reference evidence="8 9" key="1">
    <citation type="submission" date="2016-10" db="EMBL/GenBank/DDBJ databases">
        <authorList>
            <person name="de Groot N.N."/>
        </authorList>
    </citation>
    <scope>NUCLEOTIDE SEQUENCE [LARGE SCALE GENOMIC DNA]</scope>
    <source>
        <strain evidence="8 9">CGMCC 1.12333</strain>
    </source>
</reference>
<keyword evidence="6 7" id="KW-0066">ATP synthesis</keyword>
<dbReference type="OrthoDB" id="9802471at2"/>
<dbReference type="Gene3D" id="1.10.520.20">
    <property type="entry name" value="N-terminal domain of the delta subunit of the F1F0-ATP synthase"/>
    <property type="match status" value="1"/>
</dbReference>
<keyword evidence="4 7" id="KW-0406">Ion transport</keyword>
<sequence>MVGTRAAIRYAKAILELAIEKDNAAVVDEDMKLIKSTIANNKELQVALKSPVIKSEDKIAVLKEIFKNVSEITKGLFNILEENRRIELLQTVSEKYIIQYNAYKGKQTAVVTTAVALTKELEAKVLAKVKELTSKDVTLENKIDPSIIGGFILRVGDQQFDASVSSKFSKLEREFSNNLYVSQL</sequence>
<dbReference type="GO" id="GO:0005886">
    <property type="term" value="C:plasma membrane"/>
    <property type="evidence" value="ECO:0007669"/>
    <property type="project" value="UniProtKB-SubCell"/>
</dbReference>
<dbReference type="InterPro" id="IPR020781">
    <property type="entry name" value="ATPase_OSCP/d_CS"/>
</dbReference>
<keyword evidence="9" id="KW-1185">Reference proteome</keyword>
<dbReference type="Proteomes" id="UP000199138">
    <property type="component" value="Unassembled WGS sequence"/>
</dbReference>
<gene>
    <name evidence="7" type="primary">atpH</name>
    <name evidence="8" type="ORF">SAMN05216480_101158</name>
</gene>
<name>A0A1I7EU44_9FLAO</name>
<keyword evidence="3 7" id="KW-0375">Hydrogen ion transport</keyword>
<keyword evidence="5 7" id="KW-0472">Membrane</keyword>
<evidence type="ECO:0000256" key="4">
    <source>
        <dbReference type="ARBA" id="ARBA00023065"/>
    </source>
</evidence>
<dbReference type="InterPro" id="IPR000711">
    <property type="entry name" value="ATPase_OSCP/dsu"/>
</dbReference>
<proteinExistence type="inferred from homology"/>
<comment type="function">
    <text evidence="7">F(1)F(0) ATP synthase produces ATP from ADP in the presence of a proton or sodium gradient. F-type ATPases consist of two structural domains, F(1) containing the extramembraneous catalytic core and F(0) containing the membrane proton channel, linked together by a central stalk and a peripheral stalk. During catalysis, ATP synthesis in the catalytic domain of F(1) is coupled via a rotary mechanism of the central stalk subunits to proton translocation.</text>
</comment>
<evidence type="ECO:0000256" key="7">
    <source>
        <dbReference type="HAMAP-Rule" id="MF_01416"/>
    </source>
</evidence>
<comment type="function">
    <text evidence="7">This protein is part of the stalk that links CF(0) to CF(1). It either transmits conformational changes from CF(0) to CF(1) or is implicated in proton conduction.</text>
</comment>
<dbReference type="NCBIfam" id="TIGR01145">
    <property type="entry name" value="ATP_synt_delta"/>
    <property type="match status" value="1"/>
</dbReference>
<keyword evidence="2 7" id="KW-0813">Transport</keyword>
<dbReference type="RefSeq" id="WP_093021616.1">
    <property type="nucleotide sequence ID" value="NZ_FPBK01000001.1"/>
</dbReference>
<dbReference type="EMBL" id="FPBK01000001">
    <property type="protein sequence ID" value="SFU27408.1"/>
    <property type="molecule type" value="Genomic_DNA"/>
</dbReference>
<evidence type="ECO:0000313" key="9">
    <source>
        <dbReference type="Proteomes" id="UP000199138"/>
    </source>
</evidence>
<dbReference type="SUPFAM" id="SSF47928">
    <property type="entry name" value="N-terminal domain of the delta subunit of the F1F0-ATP synthase"/>
    <property type="match status" value="1"/>
</dbReference>